<accession>A0A0M3V5W8</accession>
<comment type="catalytic activity">
    <reaction evidence="8">
        <text>L-seryl-[protein] + ATP = O-phospho-L-seryl-[protein] + ADP + H(+)</text>
        <dbReference type="Rhea" id="RHEA:17989"/>
        <dbReference type="Rhea" id="RHEA-COMP:9863"/>
        <dbReference type="Rhea" id="RHEA-COMP:11604"/>
        <dbReference type="ChEBI" id="CHEBI:15378"/>
        <dbReference type="ChEBI" id="CHEBI:29999"/>
        <dbReference type="ChEBI" id="CHEBI:30616"/>
        <dbReference type="ChEBI" id="CHEBI:83421"/>
        <dbReference type="ChEBI" id="CHEBI:456216"/>
        <dbReference type="EC" id="2.7.11.1"/>
    </reaction>
</comment>
<dbReference type="STRING" id="224013.ACX27_18625"/>
<dbReference type="EC" id="2.7.11.1" evidence="1"/>
<keyword evidence="6" id="KW-0067">ATP-binding</keyword>
<evidence type="ECO:0000256" key="6">
    <source>
        <dbReference type="ARBA" id="ARBA00022840"/>
    </source>
</evidence>
<feature type="domain" description="Protein kinase" evidence="10">
    <location>
        <begin position="10"/>
        <end position="274"/>
    </location>
</feature>
<dbReference type="PROSITE" id="PS50011">
    <property type="entry name" value="PROTEIN_KINASE_DOM"/>
    <property type="match status" value="1"/>
</dbReference>
<gene>
    <name evidence="11" type="ORF">ACX27_18625</name>
</gene>
<evidence type="ECO:0000313" key="12">
    <source>
        <dbReference type="Proteomes" id="UP000062645"/>
    </source>
</evidence>
<dbReference type="PANTHER" id="PTHR24363:SF0">
    <property type="entry name" value="SERINE_THREONINE KINASE LIKE DOMAIN CONTAINING 1"/>
    <property type="match status" value="1"/>
</dbReference>
<dbReference type="Gene3D" id="3.30.200.20">
    <property type="entry name" value="Phosphorylase Kinase, domain 1"/>
    <property type="match status" value="1"/>
</dbReference>
<dbReference type="RefSeq" id="WP_062294925.1">
    <property type="nucleotide sequence ID" value="NZ_CP012036.1"/>
</dbReference>
<dbReference type="Gene3D" id="1.10.510.10">
    <property type="entry name" value="Transferase(Phosphotransferase) domain 1"/>
    <property type="match status" value="1"/>
</dbReference>
<evidence type="ECO:0000256" key="4">
    <source>
        <dbReference type="ARBA" id="ARBA00022741"/>
    </source>
</evidence>
<keyword evidence="3" id="KW-0808">Transferase</keyword>
<keyword evidence="9" id="KW-0812">Transmembrane</keyword>
<evidence type="ECO:0000256" key="3">
    <source>
        <dbReference type="ARBA" id="ARBA00022679"/>
    </source>
</evidence>
<reference evidence="12" key="1">
    <citation type="submission" date="2015-07" db="EMBL/GenBank/DDBJ databases">
        <title>Genome Of Nitrogen-Fixing Cyanobacterium Nostoc piscinale CENA21 From Solimoes/Amazon River Floodplain Sediments And Comparative Genomics To Uncover Biosynthetic Natural Products Potential.</title>
        <authorList>
            <person name="Leao T.F."/>
            <person name="Leao P.N."/>
            <person name="Guimaraes P.I."/>
            <person name="de Melo A.G.C."/>
            <person name="Ramos R.T.J."/>
            <person name="Silva A."/>
            <person name="Fiore M.F."/>
            <person name="Schneider M.P.C."/>
        </authorList>
    </citation>
    <scope>NUCLEOTIDE SEQUENCE [LARGE SCALE GENOMIC DNA]</scope>
    <source>
        <strain evidence="12">CENA21</strain>
    </source>
</reference>
<dbReference type="OrthoDB" id="468998at2"/>
<proteinExistence type="predicted"/>
<dbReference type="InterPro" id="IPR011009">
    <property type="entry name" value="Kinase-like_dom_sf"/>
</dbReference>
<keyword evidence="2 11" id="KW-0723">Serine/threonine-protein kinase</keyword>
<sequence length="373" mass="42196">MLIKLLSERYQVVQVLSQGTFCKTYMAEDTYLPHRPTCVIKHFLPSSELSIPVEIRRRLFNRETQALQKLGDYDLVPHLLTYFEDDQEFYLVQQFIAGHTLSTELQPGYCWTQSQVIQLLREVLEILHFVHSHGLIHRDVKPSNIIRRTSDNRLVLIDFGAVKPILTQLVKNQKNLVPIEYSTIAIGTPGYMPSEQQRGRPKPNSDIYALGMIAIQALTGVHPTQLPENRKTGEIIWQHLAEVNVEFAAVINRMVRYHFQDRYKSAKEVLEALLPLINNQDATLLSKFPSHNNLSAYQSHAVISSTISAPLLEKPTSIPETSVIPKNSPLVVGLLIGVVSGLILMVVSYWSLQIISPEPNIQNSLPTPGNINR</sequence>
<dbReference type="SMART" id="SM00220">
    <property type="entry name" value="S_TKc"/>
    <property type="match status" value="1"/>
</dbReference>
<keyword evidence="9" id="KW-1133">Transmembrane helix</keyword>
<dbReference type="PANTHER" id="PTHR24363">
    <property type="entry name" value="SERINE/THREONINE PROTEIN KINASE"/>
    <property type="match status" value="1"/>
</dbReference>
<dbReference type="PATRIC" id="fig|224013.5.peg.4457"/>
<evidence type="ECO:0000313" key="11">
    <source>
        <dbReference type="EMBL" id="ALF54397.1"/>
    </source>
</evidence>
<evidence type="ECO:0000256" key="5">
    <source>
        <dbReference type="ARBA" id="ARBA00022777"/>
    </source>
</evidence>
<dbReference type="CDD" id="cd14014">
    <property type="entry name" value="STKc_PknB_like"/>
    <property type="match status" value="1"/>
</dbReference>
<dbReference type="SUPFAM" id="SSF56112">
    <property type="entry name" value="Protein kinase-like (PK-like)"/>
    <property type="match status" value="1"/>
</dbReference>
<dbReference type="GO" id="GO:0004674">
    <property type="term" value="F:protein serine/threonine kinase activity"/>
    <property type="evidence" value="ECO:0007669"/>
    <property type="project" value="UniProtKB-KW"/>
</dbReference>
<evidence type="ECO:0000256" key="2">
    <source>
        <dbReference type="ARBA" id="ARBA00022527"/>
    </source>
</evidence>
<dbReference type="KEGG" id="npz:ACX27_18625"/>
<dbReference type="EMBL" id="CP012036">
    <property type="protein sequence ID" value="ALF54397.1"/>
    <property type="molecule type" value="Genomic_DNA"/>
</dbReference>
<feature type="transmembrane region" description="Helical" evidence="9">
    <location>
        <begin position="330"/>
        <end position="352"/>
    </location>
</feature>
<evidence type="ECO:0000256" key="9">
    <source>
        <dbReference type="SAM" id="Phobius"/>
    </source>
</evidence>
<dbReference type="GO" id="GO:0005524">
    <property type="term" value="F:ATP binding"/>
    <property type="evidence" value="ECO:0007669"/>
    <property type="project" value="UniProtKB-KW"/>
</dbReference>
<comment type="catalytic activity">
    <reaction evidence="7">
        <text>L-threonyl-[protein] + ATP = O-phospho-L-threonyl-[protein] + ADP + H(+)</text>
        <dbReference type="Rhea" id="RHEA:46608"/>
        <dbReference type="Rhea" id="RHEA-COMP:11060"/>
        <dbReference type="Rhea" id="RHEA-COMP:11605"/>
        <dbReference type="ChEBI" id="CHEBI:15378"/>
        <dbReference type="ChEBI" id="CHEBI:30013"/>
        <dbReference type="ChEBI" id="CHEBI:30616"/>
        <dbReference type="ChEBI" id="CHEBI:61977"/>
        <dbReference type="ChEBI" id="CHEBI:456216"/>
        <dbReference type="EC" id="2.7.11.1"/>
    </reaction>
</comment>
<keyword evidence="9" id="KW-0472">Membrane</keyword>
<dbReference type="Proteomes" id="UP000062645">
    <property type="component" value="Chromosome"/>
</dbReference>
<keyword evidence="4" id="KW-0547">Nucleotide-binding</keyword>
<evidence type="ECO:0000256" key="1">
    <source>
        <dbReference type="ARBA" id="ARBA00012513"/>
    </source>
</evidence>
<dbReference type="InterPro" id="IPR000719">
    <property type="entry name" value="Prot_kinase_dom"/>
</dbReference>
<evidence type="ECO:0000256" key="8">
    <source>
        <dbReference type="ARBA" id="ARBA00048679"/>
    </source>
</evidence>
<evidence type="ECO:0000256" key="7">
    <source>
        <dbReference type="ARBA" id="ARBA00047899"/>
    </source>
</evidence>
<keyword evidence="12" id="KW-1185">Reference proteome</keyword>
<name>A0A0M3V5W8_9NOSO</name>
<evidence type="ECO:0000259" key="10">
    <source>
        <dbReference type="PROSITE" id="PS50011"/>
    </source>
</evidence>
<protein>
    <recommendedName>
        <fullName evidence="1">non-specific serine/threonine protein kinase</fullName>
        <ecNumber evidence="1">2.7.11.1</ecNumber>
    </recommendedName>
</protein>
<dbReference type="AlphaFoldDB" id="A0A0M3V5W8"/>
<reference evidence="11 12" key="2">
    <citation type="journal article" date="2016" name="Genome Announc.">
        <title>Draft Genome Sequence of the N2-Fixing Cyanobacterium Nostoc piscinale CENA21, Isolated from the Brazilian Amazon Floodplain.</title>
        <authorList>
            <person name="Leao T."/>
            <person name="Guimaraes P.I."/>
            <person name="de Melo A.G."/>
            <person name="Ramos R.T."/>
            <person name="Leao P.N."/>
            <person name="Silva A."/>
            <person name="Fiore M.F."/>
            <person name="Schneider M.P."/>
        </authorList>
    </citation>
    <scope>NUCLEOTIDE SEQUENCE [LARGE SCALE GENOMIC DNA]</scope>
    <source>
        <strain evidence="11 12">CENA21</strain>
    </source>
</reference>
<organism evidence="11 12">
    <name type="scientific">Nostoc piscinale CENA21</name>
    <dbReference type="NCBI Taxonomy" id="224013"/>
    <lineage>
        <taxon>Bacteria</taxon>
        <taxon>Bacillati</taxon>
        <taxon>Cyanobacteriota</taxon>
        <taxon>Cyanophyceae</taxon>
        <taxon>Nostocales</taxon>
        <taxon>Nostocaceae</taxon>
        <taxon>Nostoc</taxon>
    </lineage>
</organism>
<dbReference type="Pfam" id="PF00069">
    <property type="entry name" value="Pkinase"/>
    <property type="match status" value="1"/>
</dbReference>
<keyword evidence="5 11" id="KW-0418">Kinase</keyword>